<dbReference type="PROSITE" id="PS50011">
    <property type="entry name" value="PROTEIN_KINASE_DOM"/>
    <property type="match status" value="1"/>
</dbReference>
<evidence type="ECO:0000256" key="2">
    <source>
        <dbReference type="ARBA" id="ARBA00012513"/>
    </source>
</evidence>
<dbReference type="KEGG" id="hti:HTIA_1433"/>
<dbReference type="Gene3D" id="3.30.200.20">
    <property type="entry name" value="Phosphorylase Kinase, domain 1"/>
    <property type="match status" value="1"/>
</dbReference>
<dbReference type="OrthoDB" id="31344at2157"/>
<dbReference type="InterPro" id="IPR018935">
    <property type="entry name" value="RIO_kinase_CS"/>
</dbReference>
<evidence type="ECO:0000256" key="8">
    <source>
        <dbReference type="ARBA" id="ARBA00022840"/>
    </source>
</evidence>
<dbReference type="EC" id="2.7.11.1" evidence="2"/>
<evidence type="ECO:0000256" key="1">
    <source>
        <dbReference type="ARBA" id="ARBA00009196"/>
    </source>
</evidence>
<accession>F7PJW2</accession>
<dbReference type="HOGENOM" id="CLU_018693_3_3_2"/>
<evidence type="ECO:0000256" key="5">
    <source>
        <dbReference type="ARBA" id="ARBA00022723"/>
    </source>
</evidence>
<evidence type="ECO:0000256" key="7">
    <source>
        <dbReference type="ARBA" id="ARBA00022777"/>
    </source>
</evidence>
<keyword evidence="4 15" id="KW-0808">Transferase</keyword>
<organism evidence="15 16">
    <name type="scientific">Halorhabdus tiamatea SARL4B</name>
    <dbReference type="NCBI Taxonomy" id="1033806"/>
    <lineage>
        <taxon>Archaea</taxon>
        <taxon>Methanobacteriati</taxon>
        <taxon>Methanobacteriota</taxon>
        <taxon>Stenosarchaea group</taxon>
        <taxon>Halobacteria</taxon>
        <taxon>Halobacteriales</taxon>
        <taxon>Haloarculaceae</taxon>
        <taxon>Halorhabdus</taxon>
    </lineage>
</organism>
<keyword evidence="9" id="KW-0460">Magnesium</keyword>
<reference evidence="15 16" key="2">
    <citation type="journal article" date="2013" name="PLoS ONE">
        <title>INDIGO - INtegrated Data Warehouse of MIcrobial GenOmes with Examples from the Red Sea Extremophiles.</title>
        <authorList>
            <person name="Alam I."/>
            <person name="Antunes A."/>
            <person name="Kamau A.A."/>
            <person name="Ba Alawi W."/>
            <person name="Kalkatawi M."/>
            <person name="Stingl U."/>
            <person name="Bajic V.B."/>
        </authorList>
    </citation>
    <scope>NUCLEOTIDE SEQUENCE [LARGE SCALE GENOMIC DNA]</scope>
    <source>
        <strain evidence="15 16">SARL4B</strain>
    </source>
</reference>
<dbReference type="InterPro" id="IPR008266">
    <property type="entry name" value="Tyr_kinase_AS"/>
</dbReference>
<protein>
    <recommendedName>
        <fullName evidence="2">non-specific serine/threonine protein kinase</fullName>
        <ecNumber evidence="2">2.7.11.1</ecNumber>
    </recommendedName>
</protein>
<dbReference type="GO" id="GO:0004674">
    <property type="term" value="F:protein serine/threonine kinase activity"/>
    <property type="evidence" value="ECO:0007669"/>
    <property type="project" value="UniProtKB-KW"/>
</dbReference>
<dbReference type="SUPFAM" id="SSF56112">
    <property type="entry name" value="Protein kinase-like (PK-like)"/>
    <property type="match status" value="1"/>
</dbReference>
<sequence length="346" mass="38549">MTEFGLIDDEGAETPGDEFEEIDVEDTEADRIARRRDREFSEFRKRIKNTEQFKVEASVFDDATFAALYKLVQDGYIEAFGAPISTGKEANVYTALSGSQSRSAPDESSSPDRRSAESKAAEPRDDDETEPRENDDETEPRDDGGRGTEGGHEVAVKVYRINASDFKDMRGYLDGDPRFEGIGSDKKKVVTAWVRKEFANLKRAQQAGVRVPNPIAVERNVLVMEYIATDAEGRAKRLNEVHIENPETAFEVLREYMRRLHAAGLVHGDLSEYNVVFHEGELVVIDLGQAVTVHSPNAEDFLRRDCQNVANFFAGQGVEVTADALYDYVTDDEQQDDGSSTASKGT</sequence>
<evidence type="ECO:0000259" key="13">
    <source>
        <dbReference type="PROSITE" id="PS50011"/>
    </source>
</evidence>
<dbReference type="InterPro" id="IPR000719">
    <property type="entry name" value="Prot_kinase_dom"/>
</dbReference>
<keyword evidence="8" id="KW-0067">ATP-binding</keyword>
<dbReference type="PROSITE" id="PS00109">
    <property type="entry name" value="PROTEIN_KINASE_TYR"/>
    <property type="match status" value="1"/>
</dbReference>
<keyword evidence="17" id="KW-1185">Reference proteome</keyword>
<dbReference type="PANTHER" id="PTHR45723">
    <property type="entry name" value="SERINE/THREONINE-PROTEIN KINASE RIO1"/>
    <property type="match status" value="1"/>
</dbReference>
<dbReference type="PATRIC" id="fig|1033806.12.peg.1418"/>
<evidence type="ECO:0000313" key="16">
    <source>
        <dbReference type="Proteomes" id="UP000003861"/>
    </source>
</evidence>
<proteinExistence type="inferred from homology"/>
<keyword evidence="6" id="KW-0547">Nucleotide-binding</keyword>
<evidence type="ECO:0000313" key="14">
    <source>
        <dbReference type="EMBL" id="CCQ33560.1"/>
    </source>
</evidence>
<dbReference type="PROSITE" id="PS01245">
    <property type="entry name" value="RIO1"/>
    <property type="match status" value="1"/>
</dbReference>
<evidence type="ECO:0000313" key="15">
    <source>
        <dbReference type="EMBL" id="ERJ07491.1"/>
    </source>
</evidence>
<keyword evidence="7 15" id="KW-0418">Kinase</keyword>
<feature type="compositionally biased region" description="Polar residues" evidence="12">
    <location>
        <begin position="96"/>
        <end position="108"/>
    </location>
</feature>
<dbReference type="GO" id="GO:0046872">
    <property type="term" value="F:metal ion binding"/>
    <property type="evidence" value="ECO:0007669"/>
    <property type="project" value="UniProtKB-KW"/>
</dbReference>
<dbReference type="STRING" id="1033806.HTIA_1433"/>
<dbReference type="EMBL" id="HF571520">
    <property type="protein sequence ID" value="CCQ33560.1"/>
    <property type="molecule type" value="Genomic_DNA"/>
</dbReference>
<feature type="compositionally biased region" description="Basic and acidic residues" evidence="12">
    <location>
        <begin position="110"/>
        <end position="123"/>
    </location>
</feature>
<feature type="compositionally biased region" description="Acidic residues" evidence="12">
    <location>
        <begin position="124"/>
        <end position="140"/>
    </location>
</feature>
<evidence type="ECO:0000313" key="17">
    <source>
        <dbReference type="Proteomes" id="UP000015381"/>
    </source>
</evidence>
<dbReference type="EMBL" id="AFNT02000002">
    <property type="protein sequence ID" value="ERJ07491.1"/>
    <property type="molecule type" value="Genomic_DNA"/>
</dbReference>
<comment type="similarity">
    <text evidence="1">Belongs to the protein kinase superfamily. RIO-type Ser/Thr kinase family.</text>
</comment>
<dbReference type="Pfam" id="PF01163">
    <property type="entry name" value="RIO1"/>
    <property type="match status" value="1"/>
</dbReference>
<name>F7PJW2_9EURY</name>
<evidence type="ECO:0000256" key="4">
    <source>
        <dbReference type="ARBA" id="ARBA00022679"/>
    </source>
</evidence>
<dbReference type="Proteomes" id="UP000003861">
    <property type="component" value="Unassembled WGS sequence"/>
</dbReference>
<keyword evidence="3 14" id="KW-0723">Serine/threonine-protein kinase</keyword>
<reference evidence="15 16" key="1">
    <citation type="journal article" date="2011" name="J. Bacteriol.">
        <title>Genome sequence of Halorhabdus tiamatea, the first archaeon isolated from a deep-sea anoxic brine lake.</title>
        <authorList>
            <person name="Antunes A."/>
            <person name="Alam I."/>
            <person name="Bajic V.B."/>
            <person name="Stingl U."/>
        </authorList>
    </citation>
    <scope>NUCLEOTIDE SEQUENCE [LARGE SCALE GENOMIC DNA]</scope>
    <source>
        <strain evidence="15 16">SARL4B</strain>
    </source>
</reference>
<dbReference type="Proteomes" id="UP000015381">
    <property type="component" value="Chromosome I"/>
</dbReference>
<dbReference type="GeneID" id="23800013"/>
<evidence type="ECO:0000256" key="11">
    <source>
        <dbReference type="ARBA" id="ARBA00048679"/>
    </source>
</evidence>
<dbReference type="SMART" id="SM00090">
    <property type="entry name" value="RIO"/>
    <property type="match status" value="1"/>
</dbReference>
<gene>
    <name evidence="15" type="ORF">HLRTI_000209</name>
    <name evidence="14" type="ORF">HTIA_1433</name>
</gene>
<feature type="region of interest" description="Disordered" evidence="12">
    <location>
        <begin position="96"/>
        <end position="153"/>
    </location>
</feature>
<evidence type="ECO:0000256" key="3">
    <source>
        <dbReference type="ARBA" id="ARBA00022527"/>
    </source>
</evidence>
<dbReference type="GO" id="GO:0005524">
    <property type="term" value="F:ATP binding"/>
    <property type="evidence" value="ECO:0007669"/>
    <property type="project" value="UniProtKB-KW"/>
</dbReference>
<dbReference type="AlphaFoldDB" id="F7PJW2"/>
<dbReference type="RefSeq" id="WP_008526096.1">
    <property type="nucleotide sequence ID" value="NC_021921.1"/>
</dbReference>
<feature type="compositionally biased region" description="Basic and acidic residues" evidence="12">
    <location>
        <begin position="141"/>
        <end position="153"/>
    </location>
</feature>
<feature type="domain" description="Protein kinase" evidence="13">
    <location>
        <begin position="78"/>
        <end position="346"/>
    </location>
</feature>
<dbReference type="eggNOG" id="arCOG01180">
    <property type="taxonomic scope" value="Archaea"/>
</dbReference>
<reference evidence="14 17" key="3">
    <citation type="journal article" date="2014" name="Environ. Microbiol.">
        <title>Halorhabdus tiamatea: proteogenomics and glycosidase activity measurements identify the first cultivated euryarchaeon from a deep-sea anoxic brine lake as potential polysaccharide degrader.</title>
        <authorList>
            <person name="Werner J."/>
            <person name="Ferrer M."/>
            <person name="Michel G."/>
            <person name="Mann A.J."/>
            <person name="Huang S."/>
            <person name="Juarez S."/>
            <person name="Ciordia S."/>
            <person name="Albar J.P."/>
            <person name="Alcaide M."/>
            <person name="La Cono V."/>
            <person name="Yakimov M.M."/>
            <person name="Antunes A."/>
            <person name="Taborda M."/>
            <person name="Da Costa M.S."/>
            <person name="Amann R.I."/>
            <person name="Gloeckner F.O."/>
            <person name="Golyshina O.V."/>
            <person name="Golyshin P.N."/>
            <person name="Teeling H."/>
        </authorList>
    </citation>
    <scope>NUCLEOTIDE SEQUENCE [LARGE SCALE GENOMIC DNA]</scope>
    <source>
        <strain evidence="17">SARL4B</strain>
        <strain evidence="14">Type strain: SARL4B</strain>
    </source>
</reference>
<dbReference type="InterPro" id="IPR018934">
    <property type="entry name" value="RIO_dom"/>
</dbReference>
<dbReference type="Gene3D" id="1.10.510.10">
    <property type="entry name" value="Transferase(Phosphotransferase) domain 1"/>
    <property type="match status" value="1"/>
</dbReference>
<evidence type="ECO:0000256" key="6">
    <source>
        <dbReference type="ARBA" id="ARBA00022741"/>
    </source>
</evidence>
<keyword evidence="5" id="KW-0479">Metal-binding</keyword>
<dbReference type="InterPro" id="IPR011009">
    <property type="entry name" value="Kinase-like_dom_sf"/>
</dbReference>
<dbReference type="CDD" id="cd05145">
    <property type="entry name" value="RIO1_like"/>
    <property type="match status" value="1"/>
</dbReference>
<dbReference type="InterPro" id="IPR000687">
    <property type="entry name" value="RIO_kinase"/>
</dbReference>
<comment type="catalytic activity">
    <reaction evidence="10">
        <text>L-threonyl-[protein] + ATP = O-phospho-L-threonyl-[protein] + ADP + H(+)</text>
        <dbReference type="Rhea" id="RHEA:46608"/>
        <dbReference type="Rhea" id="RHEA-COMP:11060"/>
        <dbReference type="Rhea" id="RHEA-COMP:11605"/>
        <dbReference type="ChEBI" id="CHEBI:15378"/>
        <dbReference type="ChEBI" id="CHEBI:30013"/>
        <dbReference type="ChEBI" id="CHEBI:30616"/>
        <dbReference type="ChEBI" id="CHEBI:61977"/>
        <dbReference type="ChEBI" id="CHEBI:456216"/>
        <dbReference type="EC" id="2.7.11.1"/>
    </reaction>
</comment>
<evidence type="ECO:0000256" key="12">
    <source>
        <dbReference type="SAM" id="MobiDB-lite"/>
    </source>
</evidence>
<comment type="catalytic activity">
    <reaction evidence="11">
        <text>L-seryl-[protein] + ATP = O-phospho-L-seryl-[protein] + ADP + H(+)</text>
        <dbReference type="Rhea" id="RHEA:17989"/>
        <dbReference type="Rhea" id="RHEA-COMP:9863"/>
        <dbReference type="Rhea" id="RHEA-COMP:11604"/>
        <dbReference type="ChEBI" id="CHEBI:15378"/>
        <dbReference type="ChEBI" id="CHEBI:29999"/>
        <dbReference type="ChEBI" id="CHEBI:30616"/>
        <dbReference type="ChEBI" id="CHEBI:83421"/>
        <dbReference type="ChEBI" id="CHEBI:456216"/>
        <dbReference type="EC" id="2.7.11.1"/>
    </reaction>
</comment>
<evidence type="ECO:0000256" key="10">
    <source>
        <dbReference type="ARBA" id="ARBA00047899"/>
    </source>
</evidence>
<dbReference type="InterPro" id="IPR051272">
    <property type="entry name" value="RIO-type_Ser/Thr_kinase"/>
</dbReference>
<evidence type="ECO:0000256" key="9">
    <source>
        <dbReference type="ARBA" id="ARBA00022842"/>
    </source>
</evidence>